<name>A0A8S3BNY6_9BILA</name>
<evidence type="ECO:0000313" key="3">
    <source>
        <dbReference type="Proteomes" id="UP000676336"/>
    </source>
</evidence>
<sequence>MLTYDKSMGVDNFHRSNISIIREDDADDDKKHQNTQANGKIEELETSRTRRLIKKTANFLVSHIGL</sequence>
<gene>
    <name evidence="2" type="ORF">SMN809_LOCUS48096</name>
</gene>
<dbReference type="AlphaFoldDB" id="A0A8S3BNY6"/>
<reference evidence="2" key="1">
    <citation type="submission" date="2021-02" db="EMBL/GenBank/DDBJ databases">
        <authorList>
            <person name="Nowell W R."/>
        </authorList>
    </citation>
    <scope>NUCLEOTIDE SEQUENCE</scope>
</reference>
<dbReference type="EMBL" id="CAJOBI010153765">
    <property type="protein sequence ID" value="CAF4822326.1"/>
    <property type="molecule type" value="Genomic_DNA"/>
</dbReference>
<evidence type="ECO:0000313" key="2">
    <source>
        <dbReference type="EMBL" id="CAF4822326.1"/>
    </source>
</evidence>
<dbReference type="Proteomes" id="UP000676336">
    <property type="component" value="Unassembled WGS sequence"/>
</dbReference>
<organism evidence="2 3">
    <name type="scientific">Rotaria magnacalcarata</name>
    <dbReference type="NCBI Taxonomy" id="392030"/>
    <lineage>
        <taxon>Eukaryota</taxon>
        <taxon>Metazoa</taxon>
        <taxon>Spiralia</taxon>
        <taxon>Gnathifera</taxon>
        <taxon>Rotifera</taxon>
        <taxon>Eurotatoria</taxon>
        <taxon>Bdelloidea</taxon>
        <taxon>Philodinida</taxon>
        <taxon>Philodinidae</taxon>
        <taxon>Rotaria</taxon>
    </lineage>
</organism>
<evidence type="ECO:0000256" key="1">
    <source>
        <dbReference type="SAM" id="MobiDB-lite"/>
    </source>
</evidence>
<proteinExistence type="predicted"/>
<feature type="non-terminal residue" evidence="2">
    <location>
        <position position="66"/>
    </location>
</feature>
<accession>A0A8S3BNY6</accession>
<comment type="caution">
    <text evidence="2">The sequence shown here is derived from an EMBL/GenBank/DDBJ whole genome shotgun (WGS) entry which is preliminary data.</text>
</comment>
<feature type="region of interest" description="Disordered" evidence="1">
    <location>
        <begin position="22"/>
        <end position="43"/>
    </location>
</feature>
<protein>
    <submittedName>
        <fullName evidence="2">Uncharacterized protein</fullName>
    </submittedName>
</protein>